<evidence type="ECO:0000313" key="2">
    <source>
        <dbReference type="EMBL" id="KAF8485018.1"/>
    </source>
</evidence>
<reference evidence="2" key="2">
    <citation type="journal article" date="2020" name="Nat. Commun.">
        <title>Large-scale genome sequencing of mycorrhizal fungi provides insights into the early evolution of symbiotic traits.</title>
        <authorList>
            <person name="Miyauchi S."/>
            <person name="Kiss E."/>
            <person name="Kuo A."/>
            <person name="Drula E."/>
            <person name="Kohler A."/>
            <person name="Sanchez-Garcia M."/>
            <person name="Morin E."/>
            <person name="Andreopoulos B."/>
            <person name="Barry K.W."/>
            <person name="Bonito G."/>
            <person name="Buee M."/>
            <person name="Carver A."/>
            <person name="Chen C."/>
            <person name="Cichocki N."/>
            <person name="Clum A."/>
            <person name="Culley D."/>
            <person name="Crous P.W."/>
            <person name="Fauchery L."/>
            <person name="Girlanda M."/>
            <person name="Hayes R.D."/>
            <person name="Keri Z."/>
            <person name="LaButti K."/>
            <person name="Lipzen A."/>
            <person name="Lombard V."/>
            <person name="Magnuson J."/>
            <person name="Maillard F."/>
            <person name="Murat C."/>
            <person name="Nolan M."/>
            <person name="Ohm R.A."/>
            <person name="Pangilinan J."/>
            <person name="Pereira M.F."/>
            <person name="Perotto S."/>
            <person name="Peter M."/>
            <person name="Pfister S."/>
            <person name="Riley R."/>
            <person name="Sitrit Y."/>
            <person name="Stielow J.B."/>
            <person name="Szollosi G."/>
            <person name="Zifcakova L."/>
            <person name="Stursova M."/>
            <person name="Spatafora J.W."/>
            <person name="Tedersoo L."/>
            <person name="Vaario L.M."/>
            <person name="Yamada A."/>
            <person name="Yan M."/>
            <person name="Wang P."/>
            <person name="Xu J."/>
            <person name="Bruns T."/>
            <person name="Baldrian P."/>
            <person name="Vilgalys R."/>
            <person name="Dunand C."/>
            <person name="Henrissat B."/>
            <person name="Grigoriev I.V."/>
            <person name="Hibbett D."/>
            <person name="Nagy L.G."/>
            <person name="Martin F.M."/>
        </authorList>
    </citation>
    <scope>NUCLEOTIDE SEQUENCE</scope>
    <source>
        <strain evidence="2">Prilba</strain>
    </source>
</reference>
<protein>
    <submittedName>
        <fullName evidence="2">Rdx family-domain-containing protein</fullName>
    </submittedName>
</protein>
<organism evidence="2 3">
    <name type="scientific">Russula ochroleuca</name>
    <dbReference type="NCBI Taxonomy" id="152965"/>
    <lineage>
        <taxon>Eukaryota</taxon>
        <taxon>Fungi</taxon>
        <taxon>Dikarya</taxon>
        <taxon>Basidiomycota</taxon>
        <taxon>Agaricomycotina</taxon>
        <taxon>Agaricomycetes</taxon>
        <taxon>Russulales</taxon>
        <taxon>Russulaceae</taxon>
        <taxon>Russula</taxon>
    </lineage>
</organism>
<proteinExistence type="predicted"/>
<reference evidence="2" key="1">
    <citation type="submission" date="2019-10" db="EMBL/GenBank/DDBJ databases">
        <authorList>
            <consortium name="DOE Joint Genome Institute"/>
            <person name="Kuo A."/>
            <person name="Miyauchi S."/>
            <person name="Kiss E."/>
            <person name="Drula E."/>
            <person name="Kohler A."/>
            <person name="Sanchez-Garcia M."/>
            <person name="Andreopoulos B."/>
            <person name="Barry K.W."/>
            <person name="Bonito G."/>
            <person name="Buee M."/>
            <person name="Carver A."/>
            <person name="Chen C."/>
            <person name="Cichocki N."/>
            <person name="Clum A."/>
            <person name="Culley D."/>
            <person name="Crous P.W."/>
            <person name="Fauchery L."/>
            <person name="Girlanda M."/>
            <person name="Hayes R."/>
            <person name="Keri Z."/>
            <person name="LaButti K."/>
            <person name="Lipzen A."/>
            <person name="Lombard V."/>
            <person name="Magnuson J."/>
            <person name="Maillard F."/>
            <person name="Morin E."/>
            <person name="Murat C."/>
            <person name="Nolan M."/>
            <person name="Ohm R."/>
            <person name="Pangilinan J."/>
            <person name="Pereira M."/>
            <person name="Perotto S."/>
            <person name="Peter M."/>
            <person name="Riley R."/>
            <person name="Sitrit Y."/>
            <person name="Stielow B."/>
            <person name="Szollosi G."/>
            <person name="Zifcakova L."/>
            <person name="Stursova M."/>
            <person name="Spatafora J.W."/>
            <person name="Tedersoo L."/>
            <person name="Vaario L.-M."/>
            <person name="Yamada A."/>
            <person name="Yan M."/>
            <person name="Wang P."/>
            <person name="Xu J."/>
            <person name="Bruns T."/>
            <person name="Baldrian P."/>
            <person name="Vilgalys R."/>
            <person name="Henrissat B."/>
            <person name="Grigoriev I.V."/>
            <person name="Hibbett D."/>
            <person name="Nagy L.G."/>
            <person name="Martin F.M."/>
        </authorList>
    </citation>
    <scope>NUCLEOTIDE SEQUENCE</scope>
    <source>
        <strain evidence="2">Prilba</strain>
    </source>
</reference>
<gene>
    <name evidence="2" type="ORF">DFH94DRAFT_717708</name>
</gene>
<dbReference type="InterPro" id="IPR036249">
    <property type="entry name" value="Thioredoxin-like_sf"/>
</dbReference>
<dbReference type="Proteomes" id="UP000759537">
    <property type="component" value="Unassembled WGS sequence"/>
</dbReference>
<sequence length="135" mass="15426">MASSDVCADCVPSSNQQPTYNPTDPSTFVAPRSSAPRSVIIEFCNRCRWLHRATWTSTELFLTFEPPVLQSITIVPLNSDDAVGRFRIWLTVNEDAPPILVWDRKVEGQFPELKHLKQRIRDHIQPERTLGHSDK</sequence>
<name>A0A9P5N304_9AGAM</name>
<dbReference type="EMBL" id="WHVB01000003">
    <property type="protein sequence ID" value="KAF8485018.1"/>
    <property type="molecule type" value="Genomic_DNA"/>
</dbReference>
<dbReference type="AlphaFoldDB" id="A0A9P5N304"/>
<dbReference type="PANTHER" id="PTHR36417:SF2">
    <property type="entry name" value="SELENOPROTEIN DOMAIN PROTEIN (AFU_ORTHOLOGUE AFUA_1G05220)"/>
    <property type="match status" value="1"/>
</dbReference>
<evidence type="ECO:0000313" key="3">
    <source>
        <dbReference type="Proteomes" id="UP000759537"/>
    </source>
</evidence>
<evidence type="ECO:0000256" key="1">
    <source>
        <dbReference type="ARBA" id="ARBA00023284"/>
    </source>
</evidence>
<dbReference type="Pfam" id="PF10262">
    <property type="entry name" value="Rdx"/>
    <property type="match status" value="1"/>
</dbReference>
<keyword evidence="3" id="KW-1185">Reference proteome</keyword>
<dbReference type="InterPro" id="IPR011893">
    <property type="entry name" value="Selenoprotein_Rdx-typ"/>
</dbReference>
<keyword evidence="1" id="KW-0676">Redox-active center</keyword>
<comment type="caution">
    <text evidence="2">The sequence shown here is derived from an EMBL/GenBank/DDBJ whole genome shotgun (WGS) entry which is preliminary data.</text>
</comment>
<dbReference type="Gene3D" id="3.40.30.10">
    <property type="entry name" value="Glutaredoxin"/>
    <property type="match status" value="1"/>
</dbReference>
<dbReference type="PANTHER" id="PTHR36417">
    <property type="entry name" value="SELENOPROTEIN DOMAIN PROTEIN (AFU_ORTHOLOGUE AFUA_1G05220)"/>
    <property type="match status" value="1"/>
</dbReference>
<accession>A0A9P5N304</accession>
<dbReference type="OrthoDB" id="60822at2759"/>
<dbReference type="SUPFAM" id="SSF52833">
    <property type="entry name" value="Thioredoxin-like"/>
    <property type="match status" value="1"/>
</dbReference>